<dbReference type="PROSITE" id="PS50835">
    <property type="entry name" value="IG_LIKE"/>
    <property type="match status" value="1"/>
</dbReference>
<dbReference type="STRING" id="188477.A0A433TAC9"/>
<dbReference type="SMART" id="SM00408">
    <property type="entry name" value="IGc2"/>
    <property type="match status" value="1"/>
</dbReference>
<dbReference type="AlphaFoldDB" id="A0A433TAC9"/>
<dbReference type="EMBL" id="RQTK01000505">
    <property type="protein sequence ID" value="RUS78516.1"/>
    <property type="molecule type" value="Genomic_DNA"/>
</dbReference>
<evidence type="ECO:0000256" key="2">
    <source>
        <dbReference type="ARBA" id="ARBA00023157"/>
    </source>
</evidence>
<dbReference type="InterPro" id="IPR036179">
    <property type="entry name" value="Ig-like_dom_sf"/>
</dbReference>
<dbReference type="SUPFAM" id="SSF48726">
    <property type="entry name" value="Immunoglobulin"/>
    <property type="match status" value="1"/>
</dbReference>
<reference evidence="4 5" key="1">
    <citation type="submission" date="2019-01" db="EMBL/GenBank/DDBJ databases">
        <title>A draft genome assembly of the solar-powered sea slug Elysia chlorotica.</title>
        <authorList>
            <person name="Cai H."/>
            <person name="Li Q."/>
            <person name="Fang X."/>
            <person name="Li J."/>
            <person name="Curtis N.E."/>
            <person name="Altenburger A."/>
            <person name="Shibata T."/>
            <person name="Feng M."/>
            <person name="Maeda T."/>
            <person name="Schwartz J.A."/>
            <person name="Shigenobu S."/>
            <person name="Lundholm N."/>
            <person name="Nishiyama T."/>
            <person name="Yang H."/>
            <person name="Hasebe M."/>
            <person name="Li S."/>
            <person name="Pierce S.K."/>
            <person name="Wang J."/>
        </authorList>
    </citation>
    <scope>NUCLEOTIDE SEQUENCE [LARGE SCALE GENOMIC DNA]</scope>
    <source>
        <strain evidence="4">EC2010</strain>
        <tissue evidence="4">Whole organism of an adult</tissue>
    </source>
</reference>
<dbReference type="Gene3D" id="2.60.40.10">
    <property type="entry name" value="Immunoglobulins"/>
    <property type="match status" value="1"/>
</dbReference>
<dbReference type="CDD" id="cd00096">
    <property type="entry name" value="Ig"/>
    <property type="match status" value="1"/>
</dbReference>
<dbReference type="InterPro" id="IPR050958">
    <property type="entry name" value="Cell_Adh-Cytoskel_Orgn"/>
</dbReference>
<dbReference type="PANTHER" id="PTHR45080">
    <property type="entry name" value="CONTACTIN 5"/>
    <property type="match status" value="1"/>
</dbReference>
<dbReference type="PANTHER" id="PTHR45080:SF8">
    <property type="entry name" value="IG-LIKE DOMAIN-CONTAINING PROTEIN"/>
    <property type="match status" value="1"/>
</dbReference>
<dbReference type="SMART" id="SM00409">
    <property type="entry name" value="IG"/>
    <property type="match status" value="1"/>
</dbReference>
<feature type="non-terminal residue" evidence="4">
    <location>
        <position position="104"/>
    </location>
</feature>
<dbReference type="Proteomes" id="UP000271974">
    <property type="component" value="Unassembled WGS sequence"/>
</dbReference>
<protein>
    <recommendedName>
        <fullName evidence="3">Ig-like domain-containing protein</fullName>
    </recommendedName>
</protein>
<evidence type="ECO:0000259" key="3">
    <source>
        <dbReference type="PROSITE" id="PS50835"/>
    </source>
</evidence>
<organism evidence="4 5">
    <name type="scientific">Elysia chlorotica</name>
    <name type="common">Eastern emerald elysia</name>
    <name type="synonym">Sea slug</name>
    <dbReference type="NCBI Taxonomy" id="188477"/>
    <lineage>
        <taxon>Eukaryota</taxon>
        <taxon>Metazoa</taxon>
        <taxon>Spiralia</taxon>
        <taxon>Lophotrochozoa</taxon>
        <taxon>Mollusca</taxon>
        <taxon>Gastropoda</taxon>
        <taxon>Heterobranchia</taxon>
        <taxon>Euthyneura</taxon>
        <taxon>Panpulmonata</taxon>
        <taxon>Sacoglossa</taxon>
        <taxon>Placobranchoidea</taxon>
        <taxon>Plakobranchidae</taxon>
        <taxon>Elysia</taxon>
    </lineage>
</organism>
<evidence type="ECO:0000256" key="1">
    <source>
        <dbReference type="ARBA" id="ARBA00022729"/>
    </source>
</evidence>
<feature type="domain" description="Ig-like" evidence="3">
    <location>
        <begin position="23"/>
        <end position="104"/>
    </location>
</feature>
<feature type="non-terminal residue" evidence="4">
    <location>
        <position position="1"/>
    </location>
</feature>
<name>A0A433TAC9_ELYCH</name>
<evidence type="ECO:0000313" key="4">
    <source>
        <dbReference type="EMBL" id="RUS78516.1"/>
    </source>
</evidence>
<dbReference type="Pfam" id="PF13927">
    <property type="entry name" value="Ig_3"/>
    <property type="match status" value="1"/>
</dbReference>
<keyword evidence="5" id="KW-1185">Reference proteome</keyword>
<keyword evidence="2" id="KW-1015">Disulfide bond</keyword>
<evidence type="ECO:0000313" key="5">
    <source>
        <dbReference type="Proteomes" id="UP000271974"/>
    </source>
</evidence>
<dbReference type="OrthoDB" id="6157574at2759"/>
<dbReference type="InterPro" id="IPR003598">
    <property type="entry name" value="Ig_sub2"/>
</dbReference>
<dbReference type="InterPro" id="IPR013783">
    <property type="entry name" value="Ig-like_fold"/>
</dbReference>
<dbReference type="GO" id="GO:0005886">
    <property type="term" value="C:plasma membrane"/>
    <property type="evidence" value="ECO:0007669"/>
    <property type="project" value="TreeGrafter"/>
</dbReference>
<keyword evidence="1" id="KW-0732">Signal</keyword>
<dbReference type="GO" id="GO:0007156">
    <property type="term" value="P:homophilic cell adhesion via plasma membrane adhesion molecules"/>
    <property type="evidence" value="ECO:0007669"/>
    <property type="project" value="TreeGrafter"/>
</dbReference>
<sequence>CVVVNSVGTGSSGAVQVNVVYRPSLTVSNTPVTSGEGGTIVLTCVVDANPDITSFYWSKVGQGQLSSASSPTKYGGGTVGDQSLQIFGATSADSGQYFCTATNS</sequence>
<proteinExistence type="predicted"/>
<gene>
    <name evidence="4" type="ORF">EGW08_013728</name>
</gene>
<dbReference type="InterPro" id="IPR007110">
    <property type="entry name" value="Ig-like_dom"/>
</dbReference>
<dbReference type="InterPro" id="IPR003599">
    <property type="entry name" value="Ig_sub"/>
</dbReference>
<accession>A0A433TAC9</accession>
<comment type="caution">
    <text evidence="4">The sequence shown here is derived from an EMBL/GenBank/DDBJ whole genome shotgun (WGS) entry which is preliminary data.</text>
</comment>